<protein>
    <submittedName>
        <fullName evidence="3">Amp-dependent synthetase and ligase</fullName>
    </submittedName>
</protein>
<dbReference type="GO" id="GO:0006631">
    <property type="term" value="P:fatty acid metabolic process"/>
    <property type="evidence" value="ECO:0007669"/>
    <property type="project" value="TreeGrafter"/>
</dbReference>
<dbReference type="InterPro" id="IPR042099">
    <property type="entry name" value="ANL_N_sf"/>
</dbReference>
<proteinExistence type="predicted"/>
<organism evidence="3 4">
    <name type="scientific">Chrysochromulina tobinii</name>
    <dbReference type="NCBI Taxonomy" id="1460289"/>
    <lineage>
        <taxon>Eukaryota</taxon>
        <taxon>Haptista</taxon>
        <taxon>Haptophyta</taxon>
        <taxon>Prymnesiophyceae</taxon>
        <taxon>Prymnesiales</taxon>
        <taxon>Chrysochromulinaceae</taxon>
        <taxon>Chrysochromulina</taxon>
    </lineage>
</organism>
<accession>A0A0M0JKT7</accession>
<gene>
    <name evidence="3" type="ORF">Ctob_008151</name>
</gene>
<dbReference type="Pfam" id="PF13193">
    <property type="entry name" value="AMP-binding_C"/>
    <property type="match status" value="1"/>
</dbReference>
<dbReference type="InterPro" id="IPR025110">
    <property type="entry name" value="AMP-bd_C"/>
</dbReference>
<keyword evidence="3" id="KW-0436">Ligase</keyword>
<dbReference type="InterPro" id="IPR000873">
    <property type="entry name" value="AMP-dep_synth/lig_dom"/>
</dbReference>
<evidence type="ECO:0000313" key="3">
    <source>
        <dbReference type="EMBL" id="KOO27085.1"/>
    </source>
</evidence>
<dbReference type="Gene3D" id="3.40.50.12780">
    <property type="entry name" value="N-terminal domain of ligase-like"/>
    <property type="match status" value="1"/>
</dbReference>
<sequence>MSARSLAAFQSTIVAETPFQAVADIIPLSDAKAIYASDASTGKHALTFSALKEFVTSMDLARFGLTREMVICTSMPNGPEAAVCFWALAGRCVFAPLNPNLTMAEVQFELTDLPAAAMITLAGDEKATMVKGCCAQAGIPVIELTPSRTTVGLFTLSGAEVPTPPTAEPTRPSDLALVLHTSGTTKKPKIVPLTHHNLGYGIQFVARTLRRTSAHTCLNVMPLFHIHGLIANVGASLYSESAVVCSSFLGGADFLRKCRAPERDSYPRPTWYSAVPTMHEAILLEAEKEKADGTLDHSLTLMRNCSAALLPPVAKRFLAAFAPGAPGPFTVVPTYAMTESFPICSNPPHLEVKLSTVGPAMGPSLKILKGYPEDVEVDVGTEGEVCVAGECVTAGYLIREHMSQDPNIEAFSLGGSPPGRMLRTGDKGYLDRDGYLQLVGRFKEIINCGGEKISPLELEDQLLDVPGVQTCVCFASPAELLGEVVGVACVVKQGYEPPTLDALRQGISTVGNRFKPAVLVYLDAIPKGPTGKPKRIGLAKHLGLPSLAGGMAVYSVKGTGDTLELPMLHTRTFLGTPVVVPTWTFPLTIRLEMNPDLISSPDHSTHVLEIDDAGCNGLRLTVTCYDHETPCPISSAQAKEAFADVLMKTTERGMLWEAAMASGKQVAEDFCADLYVTDESKELKHSWKPGCHDSPPGKLMRLLGVLDLHDQRDAAEAAARRLSADKVNNKHDR</sequence>
<dbReference type="PANTHER" id="PTHR43201:SF10">
    <property type="entry name" value="CARRIER DOMAIN-CONTAINING PROTEIN"/>
    <property type="match status" value="1"/>
</dbReference>
<dbReference type="GO" id="GO:0031956">
    <property type="term" value="F:medium-chain fatty acid-CoA ligase activity"/>
    <property type="evidence" value="ECO:0007669"/>
    <property type="project" value="TreeGrafter"/>
</dbReference>
<evidence type="ECO:0000259" key="2">
    <source>
        <dbReference type="Pfam" id="PF13193"/>
    </source>
</evidence>
<dbReference type="PANTHER" id="PTHR43201">
    <property type="entry name" value="ACYL-COA SYNTHETASE"/>
    <property type="match status" value="1"/>
</dbReference>
<comment type="caution">
    <text evidence="3">The sequence shown here is derived from an EMBL/GenBank/DDBJ whole genome shotgun (WGS) entry which is preliminary data.</text>
</comment>
<dbReference type="SUPFAM" id="SSF56801">
    <property type="entry name" value="Acetyl-CoA synthetase-like"/>
    <property type="match status" value="1"/>
</dbReference>
<evidence type="ECO:0000313" key="4">
    <source>
        <dbReference type="Proteomes" id="UP000037460"/>
    </source>
</evidence>
<evidence type="ECO:0000259" key="1">
    <source>
        <dbReference type="Pfam" id="PF00501"/>
    </source>
</evidence>
<reference evidence="4" key="1">
    <citation type="journal article" date="2015" name="PLoS Genet.">
        <title>Genome Sequence and Transcriptome Analyses of Chrysochromulina tobin: Metabolic Tools for Enhanced Algal Fitness in the Prominent Order Prymnesiales (Haptophyceae).</title>
        <authorList>
            <person name="Hovde B.T."/>
            <person name="Deodato C.R."/>
            <person name="Hunsperger H.M."/>
            <person name="Ryken S.A."/>
            <person name="Yost W."/>
            <person name="Jha R.K."/>
            <person name="Patterson J."/>
            <person name="Monnat R.J. Jr."/>
            <person name="Barlow S.B."/>
            <person name="Starkenburg S.R."/>
            <person name="Cattolico R.A."/>
        </authorList>
    </citation>
    <scope>NUCLEOTIDE SEQUENCE</scope>
    <source>
        <strain evidence="4">CCMP291</strain>
    </source>
</reference>
<dbReference type="Pfam" id="PF00501">
    <property type="entry name" value="AMP-binding"/>
    <property type="match status" value="1"/>
</dbReference>
<name>A0A0M0JKT7_9EUKA</name>
<dbReference type="EMBL" id="JWZX01002767">
    <property type="protein sequence ID" value="KOO27085.1"/>
    <property type="molecule type" value="Genomic_DNA"/>
</dbReference>
<dbReference type="Proteomes" id="UP000037460">
    <property type="component" value="Unassembled WGS sequence"/>
</dbReference>
<dbReference type="AlphaFoldDB" id="A0A0M0JKT7"/>
<dbReference type="OrthoDB" id="16262at2759"/>
<dbReference type="InterPro" id="IPR045851">
    <property type="entry name" value="AMP-bd_C_sf"/>
</dbReference>
<dbReference type="Gene3D" id="3.30.300.30">
    <property type="match status" value="1"/>
</dbReference>
<keyword evidence="4" id="KW-1185">Reference proteome</keyword>
<feature type="domain" description="AMP-dependent synthetase/ligase" evidence="1">
    <location>
        <begin position="43"/>
        <end position="397"/>
    </location>
</feature>
<feature type="domain" description="AMP-binding enzyme C-terminal" evidence="2">
    <location>
        <begin position="457"/>
        <end position="532"/>
    </location>
</feature>